<feature type="compositionally biased region" description="Polar residues" evidence="1">
    <location>
        <begin position="553"/>
        <end position="564"/>
    </location>
</feature>
<dbReference type="Gene3D" id="3.40.50.1820">
    <property type="entry name" value="alpha/beta hydrolase"/>
    <property type="match status" value="1"/>
</dbReference>
<evidence type="ECO:0000313" key="4">
    <source>
        <dbReference type="Proteomes" id="UP000626109"/>
    </source>
</evidence>
<dbReference type="InterPro" id="IPR051049">
    <property type="entry name" value="Dienelactone_hydrolase-like"/>
</dbReference>
<dbReference type="AlphaFoldDB" id="A0A813IL15"/>
<feature type="region of interest" description="Disordered" evidence="1">
    <location>
        <begin position="506"/>
        <end position="582"/>
    </location>
</feature>
<feature type="compositionally biased region" description="Low complexity" evidence="1">
    <location>
        <begin position="253"/>
        <end position="271"/>
    </location>
</feature>
<comment type="caution">
    <text evidence="3">The sequence shown here is derived from an EMBL/GenBank/DDBJ whole genome shotgun (WGS) entry which is preliminary data.</text>
</comment>
<feature type="region of interest" description="Disordered" evidence="1">
    <location>
        <begin position="598"/>
        <end position="617"/>
    </location>
</feature>
<feature type="domain" description="Dienelactone hydrolase" evidence="2">
    <location>
        <begin position="29"/>
        <end position="167"/>
    </location>
</feature>
<dbReference type="InterPro" id="IPR002925">
    <property type="entry name" value="Dienelactn_hydro"/>
</dbReference>
<reference evidence="3" key="1">
    <citation type="submission" date="2021-02" db="EMBL/GenBank/DDBJ databases">
        <authorList>
            <person name="Dougan E. K."/>
            <person name="Rhodes N."/>
            <person name="Thang M."/>
            <person name="Chan C."/>
        </authorList>
    </citation>
    <scope>NUCLEOTIDE SEQUENCE</scope>
</reference>
<proteinExistence type="predicted"/>
<feature type="region of interest" description="Disordered" evidence="1">
    <location>
        <begin position="250"/>
        <end position="319"/>
    </location>
</feature>
<organism evidence="3 4">
    <name type="scientific">Polarella glacialis</name>
    <name type="common">Dinoflagellate</name>
    <dbReference type="NCBI Taxonomy" id="89957"/>
    <lineage>
        <taxon>Eukaryota</taxon>
        <taxon>Sar</taxon>
        <taxon>Alveolata</taxon>
        <taxon>Dinophyceae</taxon>
        <taxon>Suessiales</taxon>
        <taxon>Suessiaceae</taxon>
        <taxon>Polarella</taxon>
    </lineage>
</organism>
<gene>
    <name evidence="3" type="ORF">PGLA2088_LOCUS9571</name>
</gene>
<feature type="compositionally biased region" description="Low complexity" evidence="1">
    <location>
        <begin position="309"/>
        <end position="319"/>
    </location>
</feature>
<dbReference type="GO" id="GO:0016787">
    <property type="term" value="F:hydrolase activity"/>
    <property type="evidence" value="ECO:0007669"/>
    <property type="project" value="InterPro"/>
</dbReference>
<protein>
    <recommendedName>
        <fullName evidence="2">Dienelactone hydrolase domain-containing protein</fullName>
    </recommendedName>
</protein>
<dbReference type="Pfam" id="PF01738">
    <property type="entry name" value="DLH"/>
    <property type="match status" value="1"/>
</dbReference>
<dbReference type="EMBL" id="CAJNNW010010600">
    <property type="protein sequence ID" value="CAE8652263.1"/>
    <property type="molecule type" value="Genomic_DNA"/>
</dbReference>
<dbReference type="InterPro" id="IPR029058">
    <property type="entry name" value="AB_hydrolase_fold"/>
</dbReference>
<name>A0A813IL15_POLGL</name>
<evidence type="ECO:0000313" key="3">
    <source>
        <dbReference type="EMBL" id="CAE8652263.1"/>
    </source>
</evidence>
<dbReference type="PANTHER" id="PTHR46623">
    <property type="entry name" value="CARBOXYMETHYLENEBUTENOLIDASE-RELATED"/>
    <property type="match status" value="1"/>
</dbReference>
<dbReference type="Proteomes" id="UP000626109">
    <property type="component" value="Unassembled WGS sequence"/>
</dbReference>
<feature type="non-terminal residue" evidence="3">
    <location>
        <position position="1"/>
    </location>
</feature>
<evidence type="ECO:0000256" key="1">
    <source>
        <dbReference type="SAM" id="MobiDB-lite"/>
    </source>
</evidence>
<feature type="region of interest" description="Disordered" evidence="1">
    <location>
        <begin position="457"/>
        <end position="494"/>
    </location>
</feature>
<feature type="compositionally biased region" description="Gly residues" evidence="1">
    <location>
        <begin position="178"/>
        <end position="200"/>
    </location>
</feature>
<feature type="region of interest" description="Disordered" evidence="1">
    <location>
        <begin position="178"/>
        <end position="211"/>
    </location>
</feature>
<accession>A0A813IL15</accession>
<dbReference type="PANTHER" id="PTHR46623:SF6">
    <property type="entry name" value="ALPHA_BETA-HYDROLASES SUPERFAMILY PROTEIN"/>
    <property type="match status" value="1"/>
</dbReference>
<sequence length="617" mass="64992">MDAPCCVGVVRDSSSLVGKDITVGKDLPAYYSAPKLKSGKRMGIVVVHDIFGTAIPNCKYIVDHFASKGFDAVMPDFYTGKEGVDPAAWPADKPMAGEDFGKWFGSISSESYWEKFKADVEDTTAFLRRKGCIRFAIIGFCWGGIGAEIAAKTGRFAAAVGFLGGVAMRQSASVHGGWGGSGNFPPGGAGSGNFPPGGAGSANLPPGGAPLTARHQQVEAENGRGLPGSYAAPAGTAPCALGQTSGPGDCASLQQQMQQVQQMKQQQLLMQRATSPRPQRTAMPGPAVGPPTQEQQPPVLNTARSQTPLKQSSQVSLHQSQPLLPQAQLLGMPQVASYVPPQSQAQQSPLSQQPLRPIFAEPVTSPRGRSFAGAPFAWSDTGKATQPAVPLTARGPPAEAVGFQRHLTVSSLQCSQAQFQMAPGTPSKRRPRNQTRSHWPFSRLLLPRCATDWASSACRSRRLRQAPPRRAVSSRSLHAKTPLSSLRAKSPPPSLQADLYAAHCRTSAEAQEATRETEAEKQRTAEPATSQVGKLPTPSRQPLRLGSEREASKSSTLGRQASTASEKRLRQVPPSPEAAVVPFSSPPAVVVATVSTAGREAPCPPGTDAAVQAAAAQ</sequence>
<feature type="compositionally biased region" description="Basic and acidic residues" evidence="1">
    <location>
        <begin position="512"/>
        <end position="524"/>
    </location>
</feature>
<evidence type="ECO:0000259" key="2">
    <source>
        <dbReference type="Pfam" id="PF01738"/>
    </source>
</evidence>
<feature type="compositionally biased region" description="Polar residues" evidence="1">
    <location>
        <begin position="292"/>
        <end position="308"/>
    </location>
</feature>
<dbReference type="SUPFAM" id="SSF53474">
    <property type="entry name" value="alpha/beta-Hydrolases"/>
    <property type="match status" value="1"/>
</dbReference>